<dbReference type="KEGG" id="pht:BLM14_02035"/>
<evidence type="ECO:0000256" key="4">
    <source>
        <dbReference type="ARBA" id="ARBA00023136"/>
    </source>
</evidence>
<dbReference type="GO" id="GO:0016020">
    <property type="term" value="C:membrane"/>
    <property type="evidence" value="ECO:0007669"/>
    <property type="project" value="UniProtKB-SubCell"/>
</dbReference>
<accession>A0A2N9W0C4</accession>
<evidence type="ECO:0000256" key="1">
    <source>
        <dbReference type="ARBA" id="ARBA00004141"/>
    </source>
</evidence>
<dbReference type="Proteomes" id="UP000232163">
    <property type="component" value="Unassembled WGS sequence"/>
</dbReference>
<gene>
    <name evidence="5" type="ORF">B5P45_09125</name>
</gene>
<protein>
    <submittedName>
        <fullName evidence="5">Uncharacterized protein</fullName>
    </submittedName>
</protein>
<name>A0A2N9W0C4_9HYPH</name>
<evidence type="ECO:0000313" key="5">
    <source>
        <dbReference type="EMBL" id="PIO45192.1"/>
    </source>
</evidence>
<proteinExistence type="predicted"/>
<dbReference type="EMBL" id="MZMT01000023">
    <property type="protein sequence ID" value="PIO45192.1"/>
    <property type="molecule type" value="Genomic_DNA"/>
</dbReference>
<keyword evidence="2" id="KW-0812">Transmembrane</keyword>
<dbReference type="SUPFAM" id="SSF161098">
    <property type="entry name" value="MetI-like"/>
    <property type="match status" value="1"/>
</dbReference>
<organism evidence="5 6">
    <name type="scientific">Phyllobacterium zundukense</name>
    <dbReference type="NCBI Taxonomy" id="1867719"/>
    <lineage>
        <taxon>Bacteria</taxon>
        <taxon>Pseudomonadati</taxon>
        <taxon>Pseudomonadota</taxon>
        <taxon>Alphaproteobacteria</taxon>
        <taxon>Hyphomicrobiales</taxon>
        <taxon>Phyllobacteriaceae</taxon>
        <taxon>Phyllobacterium</taxon>
    </lineage>
</organism>
<keyword evidence="3" id="KW-1133">Transmembrane helix</keyword>
<comment type="subcellular location">
    <subcellularLocation>
        <location evidence="1">Membrane</location>
        <topology evidence="1">Multi-pass membrane protein</topology>
    </subcellularLocation>
</comment>
<keyword evidence="4" id="KW-0472">Membrane</keyword>
<dbReference type="InterPro" id="IPR035906">
    <property type="entry name" value="MetI-like_sf"/>
</dbReference>
<evidence type="ECO:0000256" key="2">
    <source>
        <dbReference type="ARBA" id="ARBA00022692"/>
    </source>
</evidence>
<reference evidence="5 6" key="1">
    <citation type="journal article" date="2017" name="Int J Environ Stud">
        <title>Does the Miocene-Pliocene relict legume Oxytropis triphylla form nitrogen-fixing nodules with a combination of bacterial strains?</title>
        <authorList>
            <person name="Safronova V."/>
            <person name="Belimov A."/>
            <person name="Sazanova A."/>
            <person name="Kuznetsova I."/>
            <person name="Popova J."/>
            <person name="Andronov E."/>
            <person name="Verkhozina A."/>
            <person name="Tikhonovich I."/>
        </authorList>
    </citation>
    <scope>NUCLEOTIDE SEQUENCE [LARGE SCALE GENOMIC DNA]</scope>
    <source>
        <strain evidence="5 6">Tri-38</strain>
    </source>
</reference>
<evidence type="ECO:0000313" key="6">
    <source>
        <dbReference type="Proteomes" id="UP000232163"/>
    </source>
</evidence>
<dbReference type="AlphaFoldDB" id="A0A2N9W0C4"/>
<evidence type="ECO:0000256" key="3">
    <source>
        <dbReference type="ARBA" id="ARBA00022989"/>
    </source>
</evidence>
<comment type="caution">
    <text evidence="5">The sequence shown here is derived from an EMBL/GenBank/DDBJ whole genome shotgun (WGS) entry which is preliminary data.</text>
</comment>
<sequence length="62" mass="7012">MRLSNVAAGQKEAADAIGLSQIDSLRFIILPQGLMVALLSEKMMIRIEDEIGEERISRIWKR</sequence>
<keyword evidence="6" id="KW-1185">Reference proteome</keyword>